<keyword evidence="5 8" id="KW-1133">Transmembrane helix</keyword>
<evidence type="ECO:0000259" key="10">
    <source>
        <dbReference type="Pfam" id="PF20519"/>
    </source>
</evidence>
<dbReference type="InterPro" id="IPR051223">
    <property type="entry name" value="Polycystin"/>
</dbReference>
<comment type="similarity">
    <text evidence="2">Belongs to the polycystin family.</text>
</comment>
<evidence type="ECO:0000256" key="1">
    <source>
        <dbReference type="ARBA" id="ARBA00004141"/>
    </source>
</evidence>
<dbReference type="InterPro" id="IPR003915">
    <property type="entry name" value="PKD_2"/>
</dbReference>
<comment type="caution">
    <text evidence="11">The sequence shown here is derived from an EMBL/GenBank/DDBJ whole genome shotgun (WGS) entry which is preliminary data.</text>
</comment>
<feature type="transmembrane region" description="Helical" evidence="8">
    <location>
        <begin position="125"/>
        <end position="146"/>
    </location>
</feature>
<dbReference type="GO" id="GO:0005262">
    <property type="term" value="F:calcium channel activity"/>
    <property type="evidence" value="ECO:0007669"/>
    <property type="project" value="TreeGrafter"/>
</dbReference>
<dbReference type="PANTHER" id="PTHR10877:SF150">
    <property type="entry name" value="REJ DOMAIN-CONTAINING PROTEIN"/>
    <property type="match status" value="1"/>
</dbReference>
<dbReference type="Pfam" id="PF08016">
    <property type="entry name" value="PKD_channel"/>
    <property type="match status" value="1"/>
</dbReference>
<evidence type="ECO:0000259" key="9">
    <source>
        <dbReference type="Pfam" id="PF08016"/>
    </source>
</evidence>
<feature type="transmembrane region" description="Helical" evidence="8">
    <location>
        <begin position="16"/>
        <end position="36"/>
    </location>
</feature>
<dbReference type="Proteomes" id="UP000683360">
    <property type="component" value="Unassembled WGS sequence"/>
</dbReference>
<dbReference type="AlphaFoldDB" id="A0A8S3S969"/>
<feature type="domain" description="Polycystin" evidence="10">
    <location>
        <begin position="294"/>
        <end position="482"/>
    </location>
</feature>
<feature type="transmembrane region" description="Helical" evidence="8">
    <location>
        <begin position="631"/>
        <end position="654"/>
    </location>
</feature>
<feature type="transmembrane region" description="Helical" evidence="8">
    <location>
        <begin position="587"/>
        <end position="610"/>
    </location>
</feature>
<dbReference type="InterPro" id="IPR046791">
    <property type="entry name" value="Polycystin_dom"/>
</dbReference>
<dbReference type="Pfam" id="PF20519">
    <property type="entry name" value="Polycystin_dom"/>
    <property type="match status" value="1"/>
</dbReference>
<evidence type="ECO:0000256" key="8">
    <source>
        <dbReference type="SAM" id="Phobius"/>
    </source>
</evidence>
<feature type="transmembrane region" description="Helical" evidence="8">
    <location>
        <begin position="248"/>
        <end position="268"/>
    </location>
</feature>
<sequence length="838" mass="94663">MIDLNTVWSKFDPANAAVYGTLVALIVLYVIFVLILRRYDNQDAVRSTPLYLLDNQPFNDYYYMIAVHTGLRPGSGTNSNVYFILAGDVFSTGCRLLTSREQQEEIQSLQIRYKIGGIRLSLKTIYVSFIGCIITVPPAVLVTFIFRNIGSKTKQKNRTRTSTIKDNDEMIITVFAFAILIALITRKPADDETVSLDLDCVQKMAKKHHGDEFTELKVAVLSKQGPPTSRLMKKQRKLLLKERIAKRAFYKLILHIGFATVLFCIGYLNKDQRGYLYKAHIESQLYESSKYHYGFSMVSSPEAFLEWTRKMLIPLYFPTASYNGGSISIADKFFVGDMANLRLGLVRLRQVKVKTAKCYASKIVPGHFCAEKYYDEFEETSDLCKECSTPWTTDAWKYTTAKEVWGIPIIGIYNTYGGGGYIQSLSNNKENTEHTLDELLKLRWIDRYTRAVFVEFALYNANINVICYSIFLAEFPEIGGAFNWADSQCFRPTLISSATGFVNLFLSVIFLVLVIVKIVFLIKGIKKEKFRFFVNFWNVLDILIVLLSLIGLGIWITKFIFTKKALALYADNKNVFINFQHIVVWEYIFNVVLGLLVFISTLRISSALGYNRKIVEIAYVLKYGLNDITSFSFPFIIVLVAFVMFGYLVFGVSVYEYRNLFVSFGSLANTLIGKNAFNKIQQTVPILGELFFFVYVFCVLFTLMTIFAAILNNTITDVRNSHNKISEQVGIMHIIKSIGKDLLGLVGIHVKRTKRDTNRDVVNSGMKGRGSVSSSKVLHLIRGTLGDACDKGNLNLIRGTLGDACGKDNLNLIRGTLSDACDKGVNVYIMVSVGSSCV</sequence>
<evidence type="ECO:0000256" key="6">
    <source>
        <dbReference type="ARBA" id="ARBA00023136"/>
    </source>
</evidence>
<dbReference type="GO" id="GO:0050982">
    <property type="term" value="P:detection of mechanical stimulus"/>
    <property type="evidence" value="ECO:0007669"/>
    <property type="project" value="TreeGrafter"/>
</dbReference>
<dbReference type="PANTHER" id="PTHR10877">
    <property type="entry name" value="POLYCYSTIN FAMILY MEMBER"/>
    <property type="match status" value="1"/>
</dbReference>
<dbReference type="GO" id="GO:0016020">
    <property type="term" value="C:membrane"/>
    <property type="evidence" value="ECO:0007669"/>
    <property type="project" value="UniProtKB-SubCell"/>
</dbReference>
<name>A0A8S3S969_MYTED</name>
<feature type="transmembrane region" description="Helical" evidence="8">
    <location>
        <begin position="451"/>
        <end position="473"/>
    </location>
</feature>
<dbReference type="PRINTS" id="PR01433">
    <property type="entry name" value="POLYCYSTIN2"/>
</dbReference>
<feature type="transmembrane region" description="Helical" evidence="8">
    <location>
        <begin position="690"/>
        <end position="711"/>
    </location>
</feature>
<evidence type="ECO:0000256" key="7">
    <source>
        <dbReference type="ARBA" id="ARBA00023180"/>
    </source>
</evidence>
<dbReference type="GO" id="GO:0005509">
    <property type="term" value="F:calcium ion binding"/>
    <property type="evidence" value="ECO:0007669"/>
    <property type="project" value="InterPro"/>
</dbReference>
<dbReference type="SUPFAM" id="SSF49723">
    <property type="entry name" value="Lipase/lipooxygenase domain (PLAT/LH2 domain)"/>
    <property type="match status" value="1"/>
</dbReference>
<feature type="domain" description="Polycystin cation channel PKD1/PKD2" evidence="9">
    <location>
        <begin position="504"/>
        <end position="716"/>
    </location>
</feature>
<evidence type="ECO:0000256" key="4">
    <source>
        <dbReference type="ARBA" id="ARBA00022729"/>
    </source>
</evidence>
<dbReference type="EMBL" id="CAJPWZ010001429">
    <property type="protein sequence ID" value="CAG2214939.1"/>
    <property type="molecule type" value="Genomic_DNA"/>
</dbReference>
<accession>A0A8S3S969</accession>
<comment type="subcellular location">
    <subcellularLocation>
        <location evidence="1">Membrane</location>
        <topology evidence="1">Multi-pass membrane protein</topology>
    </subcellularLocation>
</comment>
<proteinExistence type="inferred from homology"/>
<dbReference type="InterPro" id="IPR036392">
    <property type="entry name" value="PLAT/LH2_dom_sf"/>
</dbReference>
<keyword evidence="3 8" id="KW-0812">Transmembrane</keyword>
<evidence type="ECO:0000256" key="3">
    <source>
        <dbReference type="ARBA" id="ARBA00022692"/>
    </source>
</evidence>
<keyword evidence="7" id="KW-0325">Glycoprotein</keyword>
<dbReference type="InterPro" id="IPR013122">
    <property type="entry name" value="PKD1_2_channel"/>
</dbReference>
<feature type="transmembrane region" description="Helical" evidence="8">
    <location>
        <begin position="493"/>
        <end position="520"/>
    </location>
</feature>
<reference evidence="11" key="1">
    <citation type="submission" date="2021-03" db="EMBL/GenBank/DDBJ databases">
        <authorList>
            <person name="Bekaert M."/>
        </authorList>
    </citation>
    <scope>NUCLEOTIDE SEQUENCE</scope>
</reference>
<organism evidence="11 12">
    <name type="scientific">Mytilus edulis</name>
    <name type="common">Blue mussel</name>
    <dbReference type="NCBI Taxonomy" id="6550"/>
    <lineage>
        <taxon>Eukaryota</taxon>
        <taxon>Metazoa</taxon>
        <taxon>Spiralia</taxon>
        <taxon>Lophotrochozoa</taxon>
        <taxon>Mollusca</taxon>
        <taxon>Bivalvia</taxon>
        <taxon>Autobranchia</taxon>
        <taxon>Pteriomorphia</taxon>
        <taxon>Mytilida</taxon>
        <taxon>Mytiloidea</taxon>
        <taxon>Mytilidae</taxon>
        <taxon>Mytilinae</taxon>
        <taxon>Mytilus</taxon>
    </lineage>
</organism>
<keyword evidence="4" id="KW-0732">Signal</keyword>
<evidence type="ECO:0000313" key="11">
    <source>
        <dbReference type="EMBL" id="CAG2214939.1"/>
    </source>
</evidence>
<protein>
    <submittedName>
        <fullName evidence="11">PKD2</fullName>
    </submittedName>
</protein>
<keyword evidence="12" id="KW-1185">Reference proteome</keyword>
<feature type="transmembrane region" description="Helical" evidence="8">
    <location>
        <begin position="532"/>
        <end position="556"/>
    </location>
</feature>
<evidence type="ECO:0000256" key="5">
    <source>
        <dbReference type="ARBA" id="ARBA00022989"/>
    </source>
</evidence>
<evidence type="ECO:0000256" key="2">
    <source>
        <dbReference type="ARBA" id="ARBA00007200"/>
    </source>
</evidence>
<feature type="transmembrane region" description="Helical" evidence="8">
    <location>
        <begin position="167"/>
        <end position="185"/>
    </location>
</feature>
<evidence type="ECO:0000313" key="12">
    <source>
        <dbReference type="Proteomes" id="UP000683360"/>
    </source>
</evidence>
<gene>
    <name evidence="11" type="ORF">MEDL_28781</name>
</gene>
<dbReference type="OrthoDB" id="10039908at2759"/>
<keyword evidence="6 8" id="KW-0472">Membrane</keyword>